<protein>
    <recommendedName>
        <fullName evidence="4">Secreted protein</fullName>
    </recommendedName>
</protein>
<evidence type="ECO:0000313" key="2">
    <source>
        <dbReference type="EMBL" id="KAG9354205.1"/>
    </source>
</evidence>
<gene>
    <name evidence="2" type="ORF">JZ751_012329</name>
</gene>
<dbReference type="Proteomes" id="UP000824540">
    <property type="component" value="Unassembled WGS sequence"/>
</dbReference>
<dbReference type="EMBL" id="JAFBMS010000003">
    <property type="protein sequence ID" value="KAG9354205.1"/>
    <property type="molecule type" value="Genomic_DNA"/>
</dbReference>
<organism evidence="2 3">
    <name type="scientific">Albula glossodonta</name>
    <name type="common">roundjaw bonefish</name>
    <dbReference type="NCBI Taxonomy" id="121402"/>
    <lineage>
        <taxon>Eukaryota</taxon>
        <taxon>Metazoa</taxon>
        <taxon>Chordata</taxon>
        <taxon>Craniata</taxon>
        <taxon>Vertebrata</taxon>
        <taxon>Euteleostomi</taxon>
        <taxon>Actinopterygii</taxon>
        <taxon>Neopterygii</taxon>
        <taxon>Teleostei</taxon>
        <taxon>Albuliformes</taxon>
        <taxon>Albulidae</taxon>
        <taxon>Albula</taxon>
    </lineage>
</organism>
<proteinExistence type="predicted"/>
<sequence length="90" mass="9999">MTAGQWAPVGLIGLRLWFTLLHQLRGVITAQQFVSQAPVLRGHCKSSPHFVSENELLVSFETPLFHSNICWTGAMLPGLCLHRQTDGQTD</sequence>
<keyword evidence="1" id="KW-0732">Signal</keyword>
<dbReference type="AlphaFoldDB" id="A0A8T2PS76"/>
<name>A0A8T2PS76_9TELE</name>
<reference evidence="2" key="1">
    <citation type="thesis" date="2021" institute="BYU ScholarsArchive" country="Provo, UT, USA">
        <title>Applications of and Algorithms for Genome Assembly and Genomic Analyses with an Emphasis on Marine Teleosts.</title>
        <authorList>
            <person name="Pickett B.D."/>
        </authorList>
    </citation>
    <scope>NUCLEOTIDE SEQUENCE</scope>
    <source>
        <strain evidence="2">HI-2016</strain>
    </source>
</reference>
<keyword evidence="3" id="KW-1185">Reference proteome</keyword>
<comment type="caution">
    <text evidence="2">The sequence shown here is derived from an EMBL/GenBank/DDBJ whole genome shotgun (WGS) entry which is preliminary data.</text>
</comment>
<feature type="chain" id="PRO_5035836482" description="Secreted protein" evidence="1">
    <location>
        <begin position="31"/>
        <end position="90"/>
    </location>
</feature>
<feature type="signal peptide" evidence="1">
    <location>
        <begin position="1"/>
        <end position="30"/>
    </location>
</feature>
<accession>A0A8T2PS76</accession>
<evidence type="ECO:0000256" key="1">
    <source>
        <dbReference type="SAM" id="SignalP"/>
    </source>
</evidence>
<evidence type="ECO:0000313" key="3">
    <source>
        <dbReference type="Proteomes" id="UP000824540"/>
    </source>
</evidence>
<evidence type="ECO:0008006" key="4">
    <source>
        <dbReference type="Google" id="ProtNLM"/>
    </source>
</evidence>